<sequence length="197" mass="20785">MPGPYLPPLLCLPPAPALPCWDLRGGGRGGEWSGWTTVGVCFGGVVGLDHCVCVCVCVCVFCGGVRVGLLGRSIPAPPTAPWLELFHPPPPWGCTSSPPSAWGGAQLIPVSPPSPKKYLVPSDLTVGQFYFLIRKRIHLRAEDALFFFVNNVIPPTSATMGQLYQVGCQGALWGRERGGGSAGGALPWQVGLAPGRR</sequence>
<reference evidence="6" key="2">
    <citation type="submission" date="2025-09" db="UniProtKB">
        <authorList>
            <consortium name="Ensembl"/>
        </authorList>
    </citation>
    <scope>IDENTIFICATION</scope>
</reference>
<comment type="subcellular location">
    <subcellularLocation>
        <location evidence="1">Membrane</location>
    </subcellularLocation>
</comment>
<organism evidence="6 7">
    <name type="scientific">Terrapene triunguis</name>
    <name type="common">Three-toed box turtle</name>
    <dbReference type="NCBI Taxonomy" id="2587831"/>
    <lineage>
        <taxon>Eukaryota</taxon>
        <taxon>Metazoa</taxon>
        <taxon>Chordata</taxon>
        <taxon>Craniata</taxon>
        <taxon>Vertebrata</taxon>
        <taxon>Euteleostomi</taxon>
        <taxon>Archelosauria</taxon>
        <taxon>Testudinata</taxon>
        <taxon>Testudines</taxon>
        <taxon>Cryptodira</taxon>
        <taxon>Durocryptodira</taxon>
        <taxon>Testudinoidea</taxon>
        <taxon>Emydidae</taxon>
        <taxon>Terrapene</taxon>
    </lineage>
</organism>
<dbReference type="GO" id="GO:0016020">
    <property type="term" value="C:membrane"/>
    <property type="evidence" value="ECO:0007669"/>
    <property type="project" value="UniProtKB-SubCell"/>
</dbReference>
<keyword evidence="3" id="KW-0472">Membrane</keyword>
<dbReference type="GeneTree" id="ENSGT00940000157496"/>
<dbReference type="Proteomes" id="UP000472274">
    <property type="component" value="Unplaced"/>
</dbReference>
<evidence type="ECO:0000256" key="3">
    <source>
        <dbReference type="ARBA" id="ARBA00023136"/>
    </source>
</evidence>
<proteinExistence type="inferred from homology"/>
<dbReference type="InParanoid" id="A0A674IWF1"/>
<evidence type="ECO:0000256" key="1">
    <source>
        <dbReference type="ARBA" id="ARBA00004370"/>
    </source>
</evidence>
<evidence type="ECO:0000256" key="4">
    <source>
        <dbReference type="ARBA" id="ARBA00023288"/>
    </source>
</evidence>
<evidence type="ECO:0000313" key="7">
    <source>
        <dbReference type="Proteomes" id="UP000472274"/>
    </source>
</evidence>
<reference evidence="6" key="1">
    <citation type="submission" date="2025-08" db="UniProtKB">
        <authorList>
            <consortium name="Ensembl"/>
        </authorList>
    </citation>
    <scope>IDENTIFICATION</scope>
</reference>
<dbReference type="Ensembl" id="ENSTMTT00000013758.1">
    <property type="protein sequence ID" value="ENSTMTP00000013300.1"/>
    <property type="gene ID" value="ENSTMTG00000009627.1"/>
</dbReference>
<gene>
    <name evidence="6" type="primary">GABARAP</name>
</gene>
<keyword evidence="7" id="KW-1185">Reference proteome</keyword>
<dbReference type="InterPro" id="IPR004241">
    <property type="entry name" value="Atg8-like"/>
</dbReference>
<evidence type="ECO:0000256" key="5">
    <source>
        <dbReference type="RuleBase" id="RU004384"/>
    </source>
</evidence>
<dbReference type="GO" id="GO:0006914">
    <property type="term" value="P:autophagy"/>
    <property type="evidence" value="ECO:0007669"/>
    <property type="project" value="UniProtKB-KW"/>
</dbReference>
<comment type="similarity">
    <text evidence="2 5">Belongs to the ATG8 family.</text>
</comment>
<evidence type="ECO:0000313" key="6">
    <source>
        <dbReference type="Ensembl" id="ENSTMTP00000013300.1"/>
    </source>
</evidence>
<dbReference type="SUPFAM" id="SSF54236">
    <property type="entry name" value="Ubiquitin-like"/>
    <property type="match status" value="1"/>
</dbReference>
<dbReference type="PANTHER" id="PTHR10969">
    <property type="entry name" value="MICROTUBULE-ASSOCIATED PROTEINS 1A/1B LIGHT CHAIN 3-RELATED"/>
    <property type="match status" value="1"/>
</dbReference>
<protein>
    <submittedName>
        <fullName evidence="6">GABA type A receptor-associated protein</fullName>
    </submittedName>
</protein>
<dbReference type="AlphaFoldDB" id="A0A674IWF1"/>
<dbReference type="InterPro" id="IPR029071">
    <property type="entry name" value="Ubiquitin-like_domsf"/>
</dbReference>
<accession>A0A674IWF1</accession>
<evidence type="ECO:0000256" key="2">
    <source>
        <dbReference type="ARBA" id="ARBA00007293"/>
    </source>
</evidence>
<dbReference type="Gene3D" id="3.10.20.90">
    <property type="entry name" value="Phosphatidylinositol 3-kinase Catalytic Subunit, Chain A, domain 1"/>
    <property type="match status" value="1"/>
</dbReference>
<dbReference type="Pfam" id="PF02991">
    <property type="entry name" value="ATG8"/>
    <property type="match status" value="1"/>
</dbReference>
<name>A0A674IWF1_9SAUR</name>
<keyword evidence="4" id="KW-0449">Lipoprotein</keyword>
<keyword evidence="5" id="KW-0072">Autophagy</keyword>